<sequence>MINLKTLTIFVAFALSANIFADENIFYAKAKALIEAPASELIVIYNKNKVADICPKGSVGCFTSAEGGKIYMLENISEIHHDVVLFGLYADYVQYNDSRIIDSNFTCDSKVKFLESKGNISLANLYNNQCMKHYQNLKLASR</sequence>
<keyword evidence="1" id="KW-0732">Signal</keyword>
<feature type="signal peptide" evidence="1">
    <location>
        <begin position="1"/>
        <end position="21"/>
    </location>
</feature>
<comment type="caution">
    <text evidence="2">The sequence shown here is derived from an EMBL/GenBank/DDBJ whole genome shotgun (WGS) entry which is preliminary data.</text>
</comment>
<protein>
    <submittedName>
        <fullName evidence="2">Uncharacterized protein</fullName>
    </submittedName>
</protein>
<feature type="chain" id="PRO_5006586886" evidence="1">
    <location>
        <begin position="22"/>
        <end position="142"/>
    </location>
</feature>
<evidence type="ECO:0000256" key="1">
    <source>
        <dbReference type="SAM" id="SignalP"/>
    </source>
</evidence>
<organism evidence="2 3">
    <name type="scientific">SAR86 cluster bacterium BACL1 MAG-120920-bin57</name>
    <dbReference type="NCBI Taxonomy" id="1655571"/>
    <lineage>
        <taxon>Bacteria</taxon>
        <taxon>Pseudomonadati</taxon>
        <taxon>Pseudomonadota</taxon>
        <taxon>Gammaproteobacteria</taxon>
        <taxon>SAR86 cluster</taxon>
    </lineage>
</organism>
<proteinExistence type="predicted"/>
<evidence type="ECO:0000313" key="3">
    <source>
        <dbReference type="Proteomes" id="UP000050874"/>
    </source>
</evidence>
<reference evidence="3" key="1">
    <citation type="submission" date="2015-10" db="EMBL/GenBank/DDBJ databases">
        <title>Metagenome-Assembled Genomes uncover a global brackish microbiome.</title>
        <authorList>
            <person name="Hugerth L.W."/>
            <person name="Larsson J."/>
            <person name="Alneberg J."/>
            <person name="Lindh M.V."/>
            <person name="Legrand C."/>
            <person name="Pinhassi J."/>
            <person name="Andersson A."/>
        </authorList>
    </citation>
    <scope>NUCLEOTIDE SEQUENCE [LARGE SCALE GENOMIC DNA]</scope>
</reference>
<accession>A0A0R2PVP4</accession>
<gene>
    <name evidence="2" type="ORF">ABR63_07060</name>
</gene>
<name>A0A0R2PVP4_9GAMM</name>
<dbReference type="EMBL" id="LIAV01000031">
    <property type="protein sequence ID" value="KRO41056.1"/>
    <property type="molecule type" value="Genomic_DNA"/>
</dbReference>
<dbReference type="Proteomes" id="UP000050874">
    <property type="component" value="Unassembled WGS sequence"/>
</dbReference>
<dbReference type="AlphaFoldDB" id="A0A0R2PVP4"/>
<evidence type="ECO:0000313" key="2">
    <source>
        <dbReference type="EMBL" id="KRO41056.1"/>
    </source>
</evidence>